<dbReference type="PANTHER" id="PTHR24567:SF74">
    <property type="entry name" value="HTH-TYPE TRANSCRIPTIONAL REGULATOR ARCR"/>
    <property type="match status" value="1"/>
</dbReference>
<sequence>MTARRPGPLRDEAARMLMHSSIVAELDAHEARLVIDAMSPMLVEAGTVIMEEGQTEDADYMALLLEGQVRAETASGVAGEEVVISILNPGQLIGEMGLLDGSPRSATCTALTDVKMATLSRAALRGLVEVQPALAARLLLAVAQSMAQRVRESNRRLRTLSQVTRALQRELDATHAVNRRLLGEEDTRP</sequence>
<dbReference type="GO" id="GO:0005829">
    <property type="term" value="C:cytosol"/>
    <property type="evidence" value="ECO:0007669"/>
    <property type="project" value="TreeGrafter"/>
</dbReference>
<dbReference type="SUPFAM" id="SSF51206">
    <property type="entry name" value="cAMP-binding domain-like"/>
    <property type="match status" value="1"/>
</dbReference>
<dbReference type="InterPro" id="IPR050397">
    <property type="entry name" value="Env_Response_Regulators"/>
</dbReference>
<dbReference type="Gene3D" id="2.60.120.10">
    <property type="entry name" value="Jelly Rolls"/>
    <property type="match status" value="1"/>
</dbReference>
<dbReference type="PANTHER" id="PTHR24567">
    <property type="entry name" value="CRP FAMILY TRANSCRIPTIONAL REGULATORY PROTEIN"/>
    <property type="match status" value="1"/>
</dbReference>
<name>A0A2W5PW69_VARPD</name>
<dbReference type="Proteomes" id="UP000249135">
    <property type="component" value="Unassembled WGS sequence"/>
</dbReference>
<dbReference type="SMART" id="SM00100">
    <property type="entry name" value="cNMP"/>
    <property type="match status" value="1"/>
</dbReference>
<evidence type="ECO:0000313" key="2">
    <source>
        <dbReference type="EMBL" id="PZQ66725.1"/>
    </source>
</evidence>
<feature type="domain" description="Cyclic nucleotide-binding" evidence="1">
    <location>
        <begin position="22"/>
        <end position="128"/>
    </location>
</feature>
<reference evidence="2 3" key="1">
    <citation type="submission" date="2017-08" db="EMBL/GenBank/DDBJ databases">
        <title>Infants hospitalized years apart are colonized by the same room-sourced microbial strains.</title>
        <authorList>
            <person name="Brooks B."/>
            <person name="Olm M.R."/>
            <person name="Firek B.A."/>
            <person name="Baker R."/>
            <person name="Thomas B.C."/>
            <person name="Morowitz M.J."/>
            <person name="Banfield J.F."/>
        </authorList>
    </citation>
    <scope>NUCLEOTIDE SEQUENCE [LARGE SCALE GENOMIC DNA]</scope>
    <source>
        <strain evidence="2">S2_005_003_R2_41</strain>
    </source>
</reference>
<evidence type="ECO:0000259" key="1">
    <source>
        <dbReference type="PROSITE" id="PS50042"/>
    </source>
</evidence>
<accession>A0A2W5PW69</accession>
<dbReference type="PROSITE" id="PS50042">
    <property type="entry name" value="CNMP_BINDING_3"/>
    <property type="match status" value="1"/>
</dbReference>
<dbReference type="AlphaFoldDB" id="A0A2W5PW69"/>
<dbReference type="InterPro" id="IPR014710">
    <property type="entry name" value="RmlC-like_jellyroll"/>
</dbReference>
<dbReference type="GO" id="GO:0003700">
    <property type="term" value="F:DNA-binding transcription factor activity"/>
    <property type="evidence" value="ECO:0007669"/>
    <property type="project" value="TreeGrafter"/>
</dbReference>
<dbReference type="InterPro" id="IPR000595">
    <property type="entry name" value="cNMP-bd_dom"/>
</dbReference>
<gene>
    <name evidence="2" type="ORF">DI563_22705</name>
</gene>
<proteinExistence type="predicted"/>
<dbReference type="InterPro" id="IPR018490">
    <property type="entry name" value="cNMP-bd_dom_sf"/>
</dbReference>
<dbReference type="EMBL" id="QFPP01000392">
    <property type="protein sequence ID" value="PZQ66725.1"/>
    <property type="molecule type" value="Genomic_DNA"/>
</dbReference>
<dbReference type="CDD" id="cd00038">
    <property type="entry name" value="CAP_ED"/>
    <property type="match status" value="1"/>
</dbReference>
<organism evidence="2 3">
    <name type="scientific">Variovorax paradoxus</name>
    <dbReference type="NCBI Taxonomy" id="34073"/>
    <lineage>
        <taxon>Bacteria</taxon>
        <taxon>Pseudomonadati</taxon>
        <taxon>Pseudomonadota</taxon>
        <taxon>Betaproteobacteria</taxon>
        <taxon>Burkholderiales</taxon>
        <taxon>Comamonadaceae</taxon>
        <taxon>Variovorax</taxon>
    </lineage>
</organism>
<evidence type="ECO:0000313" key="3">
    <source>
        <dbReference type="Proteomes" id="UP000249135"/>
    </source>
</evidence>
<protein>
    <submittedName>
        <fullName evidence="2">Cyclic nucleotide-binding domain-containing protein</fullName>
    </submittedName>
</protein>
<dbReference type="Pfam" id="PF00027">
    <property type="entry name" value="cNMP_binding"/>
    <property type="match status" value="1"/>
</dbReference>
<comment type="caution">
    <text evidence="2">The sequence shown here is derived from an EMBL/GenBank/DDBJ whole genome shotgun (WGS) entry which is preliminary data.</text>
</comment>